<dbReference type="InterPro" id="IPR001597">
    <property type="entry name" value="ArAA_b-elim_lyase/Thr_aldolase"/>
</dbReference>
<keyword evidence="4" id="KW-0456">Lyase</keyword>
<dbReference type="PIRSF" id="PIRSF017617">
    <property type="entry name" value="Thr_aldolase"/>
    <property type="match status" value="1"/>
</dbReference>
<gene>
    <name evidence="8" type="ORF">Pmani_038718</name>
</gene>
<evidence type="ECO:0000256" key="2">
    <source>
        <dbReference type="ARBA" id="ARBA00006966"/>
    </source>
</evidence>
<feature type="modified residue" description="N6-(pyridoxal phosphate)lysine" evidence="5">
    <location>
        <position position="245"/>
    </location>
</feature>
<comment type="cofactor">
    <cofactor evidence="1">
        <name>pyridoxal 5'-phosphate</name>
        <dbReference type="ChEBI" id="CHEBI:597326"/>
    </cofactor>
</comment>
<feature type="region of interest" description="Disordered" evidence="6">
    <location>
        <begin position="1"/>
        <end position="41"/>
    </location>
</feature>
<dbReference type="GO" id="GO:0005829">
    <property type="term" value="C:cytosol"/>
    <property type="evidence" value="ECO:0007669"/>
    <property type="project" value="TreeGrafter"/>
</dbReference>
<protein>
    <recommendedName>
        <fullName evidence="7">Aromatic amino acid beta-eliminating lyase/threonine aldolase domain-containing protein</fullName>
    </recommendedName>
</protein>
<feature type="compositionally biased region" description="Basic and acidic residues" evidence="6">
    <location>
        <begin position="15"/>
        <end position="28"/>
    </location>
</feature>
<reference evidence="8" key="1">
    <citation type="submission" date="2023-11" db="EMBL/GenBank/DDBJ databases">
        <title>Genome assemblies of two species of porcelain crab, Petrolisthes cinctipes and Petrolisthes manimaculis (Anomura: Porcellanidae).</title>
        <authorList>
            <person name="Angst P."/>
        </authorList>
    </citation>
    <scope>NUCLEOTIDE SEQUENCE</scope>
    <source>
        <strain evidence="8">PB745_02</strain>
        <tissue evidence="8">Gill</tissue>
    </source>
</reference>
<dbReference type="PANTHER" id="PTHR48097">
    <property type="entry name" value="L-THREONINE ALDOLASE-RELATED"/>
    <property type="match status" value="1"/>
</dbReference>
<feature type="domain" description="Aromatic amino acid beta-eliminating lyase/threonine aldolase" evidence="7">
    <location>
        <begin position="47"/>
        <end position="316"/>
    </location>
</feature>
<dbReference type="PANTHER" id="PTHR48097:SF9">
    <property type="entry name" value="L-THREONINE ALDOLASE"/>
    <property type="match status" value="1"/>
</dbReference>
<dbReference type="FunFam" id="3.40.640.10:FF:000030">
    <property type="entry name" value="Low-specificity L-threonine aldolase"/>
    <property type="match status" value="1"/>
</dbReference>
<dbReference type="Proteomes" id="UP001292094">
    <property type="component" value="Unassembled WGS sequence"/>
</dbReference>
<comment type="similarity">
    <text evidence="2">Belongs to the threonine aldolase family.</text>
</comment>
<dbReference type="NCBIfam" id="NF041359">
    <property type="entry name" value="GntG_guanitoxin"/>
    <property type="match status" value="1"/>
</dbReference>
<dbReference type="AlphaFoldDB" id="A0AAE1NDU8"/>
<evidence type="ECO:0000313" key="8">
    <source>
        <dbReference type="EMBL" id="KAK4288249.1"/>
    </source>
</evidence>
<name>A0AAE1NDU8_9EUCA</name>
<evidence type="ECO:0000256" key="3">
    <source>
        <dbReference type="ARBA" id="ARBA00022898"/>
    </source>
</evidence>
<evidence type="ECO:0000313" key="9">
    <source>
        <dbReference type="Proteomes" id="UP001292094"/>
    </source>
</evidence>
<dbReference type="InterPro" id="IPR015424">
    <property type="entry name" value="PyrdxlP-dep_Trfase"/>
</dbReference>
<keyword evidence="9" id="KW-1185">Reference proteome</keyword>
<evidence type="ECO:0000256" key="5">
    <source>
        <dbReference type="PIRSR" id="PIRSR017617-1"/>
    </source>
</evidence>
<dbReference type="GO" id="GO:0008732">
    <property type="term" value="F:L-allo-threonine aldolase activity"/>
    <property type="evidence" value="ECO:0007669"/>
    <property type="project" value="TreeGrafter"/>
</dbReference>
<accession>A0AAE1NDU8</accession>
<dbReference type="NCBIfam" id="NF007825">
    <property type="entry name" value="PRK10534.1"/>
    <property type="match status" value="1"/>
</dbReference>
<dbReference type="Gene3D" id="3.90.1150.10">
    <property type="entry name" value="Aspartate Aminotransferase, domain 1"/>
    <property type="match status" value="1"/>
</dbReference>
<evidence type="ECO:0000256" key="4">
    <source>
        <dbReference type="ARBA" id="ARBA00023239"/>
    </source>
</evidence>
<dbReference type="SUPFAM" id="SSF53383">
    <property type="entry name" value="PLP-dependent transferases"/>
    <property type="match status" value="1"/>
</dbReference>
<sequence>MADVAEKTTNGNGDGGREEIKVEGEVKEGGGGGMGVGGGGGKTRLVDLRSDTLTCPSAGMKKAMVEAILGDDVLGEDPTVNALQERMAQLLGKESGVFVPSGTMANLIAVLIHCDRRGCEVFVGDNCHIFLWEQGGVAQFGGVHPKSLKTLPDGTFSLTELRQAVRRDNVHFPRPALVCVENTHNMEGGKVLPLSWLDELAVTCRELGLALHMDGARLLNASVCLGVSPERIVRHFDSVSVCLSKGLGAPVGSVLVSSAQFIERAKRLRKGLGGGMRQSGVLAAAGLYSLQHVYPRLSQDHQHVQIIAKAVNECVGGAVTCDPGGAHTNILMLTCDPACVTPDQFCLRMETVEEGEEEAVGERVSCRMISINGTTVRLVTHNDISSDDVDALVKKLVYVINSLSGSQR</sequence>
<dbReference type="GO" id="GO:0006545">
    <property type="term" value="P:glycine biosynthetic process"/>
    <property type="evidence" value="ECO:0007669"/>
    <property type="project" value="TreeGrafter"/>
</dbReference>
<evidence type="ECO:0000256" key="1">
    <source>
        <dbReference type="ARBA" id="ARBA00001933"/>
    </source>
</evidence>
<dbReference type="InterPro" id="IPR015421">
    <property type="entry name" value="PyrdxlP-dep_Trfase_major"/>
</dbReference>
<comment type="caution">
    <text evidence="8">The sequence shown here is derived from an EMBL/GenBank/DDBJ whole genome shotgun (WGS) entry which is preliminary data.</text>
</comment>
<dbReference type="InterPro" id="IPR023603">
    <property type="entry name" value="Low_specificity_L-TA-like"/>
</dbReference>
<proteinExistence type="inferred from homology"/>
<dbReference type="Gene3D" id="3.40.640.10">
    <property type="entry name" value="Type I PLP-dependent aspartate aminotransferase-like (Major domain)"/>
    <property type="match status" value="1"/>
</dbReference>
<organism evidence="8 9">
    <name type="scientific">Petrolisthes manimaculis</name>
    <dbReference type="NCBI Taxonomy" id="1843537"/>
    <lineage>
        <taxon>Eukaryota</taxon>
        <taxon>Metazoa</taxon>
        <taxon>Ecdysozoa</taxon>
        <taxon>Arthropoda</taxon>
        <taxon>Crustacea</taxon>
        <taxon>Multicrustacea</taxon>
        <taxon>Malacostraca</taxon>
        <taxon>Eumalacostraca</taxon>
        <taxon>Eucarida</taxon>
        <taxon>Decapoda</taxon>
        <taxon>Pleocyemata</taxon>
        <taxon>Anomura</taxon>
        <taxon>Galatheoidea</taxon>
        <taxon>Porcellanidae</taxon>
        <taxon>Petrolisthes</taxon>
    </lineage>
</organism>
<dbReference type="Pfam" id="PF01212">
    <property type="entry name" value="Beta_elim_lyase"/>
    <property type="match status" value="1"/>
</dbReference>
<dbReference type="EMBL" id="JAWZYT010006397">
    <property type="protein sequence ID" value="KAK4288249.1"/>
    <property type="molecule type" value="Genomic_DNA"/>
</dbReference>
<dbReference type="CDD" id="cd06502">
    <property type="entry name" value="TA_like"/>
    <property type="match status" value="1"/>
</dbReference>
<feature type="compositionally biased region" description="Gly residues" evidence="6">
    <location>
        <begin position="29"/>
        <end position="41"/>
    </location>
</feature>
<evidence type="ECO:0000259" key="7">
    <source>
        <dbReference type="Pfam" id="PF01212"/>
    </source>
</evidence>
<evidence type="ECO:0000256" key="6">
    <source>
        <dbReference type="SAM" id="MobiDB-lite"/>
    </source>
</evidence>
<dbReference type="InterPro" id="IPR015422">
    <property type="entry name" value="PyrdxlP-dep_Trfase_small"/>
</dbReference>
<keyword evidence="3" id="KW-0663">Pyridoxal phosphate</keyword>
<dbReference type="GO" id="GO:0006567">
    <property type="term" value="P:L-threonine catabolic process"/>
    <property type="evidence" value="ECO:0007669"/>
    <property type="project" value="TreeGrafter"/>
</dbReference>